<gene>
    <name evidence="2" type="ORF">GCM10023215_40510</name>
</gene>
<sequence length="89" mass="8919">MTNPHAHATPSADPGRRLAEALHAQAISSGSAPAGYAATRRPAPEPGPDAALRRQIVWALVIALLAGLVLGAGIGLVSLLFPGVLPTVG</sequence>
<keyword evidence="1" id="KW-0812">Transmembrane</keyword>
<keyword evidence="1" id="KW-1133">Transmembrane helix</keyword>
<evidence type="ECO:0000313" key="2">
    <source>
        <dbReference type="EMBL" id="GAA4698027.1"/>
    </source>
</evidence>
<evidence type="ECO:0000313" key="3">
    <source>
        <dbReference type="Proteomes" id="UP001500325"/>
    </source>
</evidence>
<reference evidence="3" key="1">
    <citation type="journal article" date="2019" name="Int. J. Syst. Evol. Microbiol.">
        <title>The Global Catalogue of Microorganisms (GCM) 10K type strain sequencing project: providing services to taxonomists for standard genome sequencing and annotation.</title>
        <authorList>
            <consortium name="The Broad Institute Genomics Platform"/>
            <consortium name="The Broad Institute Genome Sequencing Center for Infectious Disease"/>
            <person name="Wu L."/>
            <person name="Ma J."/>
        </authorList>
    </citation>
    <scope>NUCLEOTIDE SEQUENCE [LARGE SCALE GENOMIC DNA]</scope>
    <source>
        <strain evidence="3">JCM 18055</strain>
    </source>
</reference>
<organism evidence="2 3">
    <name type="scientific">Pseudonocardia yuanmonensis</name>
    <dbReference type="NCBI Taxonomy" id="1095914"/>
    <lineage>
        <taxon>Bacteria</taxon>
        <taxon>Bacillati</taxon>
        <taxon>Actinomycetota</taxon>
        <taxon>Actinomycetes</taxon>
        <taxon>Pseudonocardiales</taxon>
        <taxon>Pseudonocardiaceae</taxon>
        <taxon>Pseudonocardia</taxon>
    </lineage>
</organism>
<protein>
    <submittedName>
        <fullName evidence="2">Uncharacterized protein</fullName>
    </submittedName>
</protein>
<dbReference type="Proteomes" id="UP001500325">
    <property type="component" value="Unassembled WGS sequence"/>
</dbReference>
<keyword evidence="1" id="KW-0472">Membrane</keyword>
<proteinExistence type="predicted"/>
<name>A0ABP8X3A6_9PSEU</name>
<dbReference type="RefSeq" id="WP_345382191.1">
    <property type="nucleotide sequence ID" value="NZ_BAABIC010000013.1"/>
</dbReference>
<dbReference type="EMBL" id="BAABIC010000013">
    <property type="protein sequence ID" value="GAA4698027.1"/>
    <property type="molecule type" value="Genomic_DNA"/>
</dbReference>
<feature type="transmembrane region" description="Helical" evidence="1">
    <location>
        <begin position="56"/>
        <end position="81"/>
    </location>
</feature>
<accession>A0ABP8X3A6</accession>
<keyword evidence="3" id="KW-1185">Reference proteome</keyword>
<evidence type="ECO:0000256" key="1">
    <source>
        <dbReference type="SAM" id="Phobius"/>
    </source>
</evidence>
<comment type="caution">
    <text evidence="2">The sequence shown here is derived from an EMBL/GenBank/DDBJ whole genome shotgun (WGS) entry which is preliminary data.</text>
</comment>